<sequence>MPRATRRVPVRLLVAVAVVLVLVAGGVAVALRVWGGGDSDLRRAVALAPDDVQRYSWTDWAGVRAEVGADVDASSSPEQVEDFLSEAYDLDLASTTAQAESASLLQQELGWSPASVEWELFTQSTTGGADLVGLAEGTDVEALGERLEGLGYTRPESDDGVWEGADALARASLETGYNASPTLQYVALVAERDLVVTGDDAAYLASVVDGLGDDGTDDDVSRAVDALVDGASGGDPLAAAVYPGEFACASLAMGQADPAEQAEGERLVGAAGEVDPLEVFALALEPGLGARLVLGFSDDDRARRNADARATLLEGPAPGQGGDFTDRFAVDSVTADGPLVVADLTPAEGSFVLSDLSTGPVLFATC</sequence>
<dbReference type="EMBL" id="JBEGDP010000022">
    <property type="protein sequence ID" value="MEQ7848804.1"/>
    <property type="molecule type" value="Genomic_DNA"/>
</dbReference>
<reference evidence="1 2" key="1">
    <citation type="submission" date="2024-02" db="EMBL/GenBank/DDBJ databases">
        <title>Full genome sequence of Nocardioides kribbensis.</title>
        <authorList>
            <person name="Poletto B.L."/>
            <person name="Silva G."/>
            <person name="Galante D."/>
            <person name="Campos K.R."/>
            <person name="Santos M.B.N."/>
            <person name="Sacchi C.T."/>
        </authorList>
    </citation>
    <scope>NUCLEOTIDE SEQUENCE [LARGE SCALE GENOMIC DNA]</scope>
    <source>
        <strain evidence="1 2">O4R</strain>
    </source>
</reference>
<dbReference type="Proteomes" id="UP001482520">
    <property type="component" value="Unassembled WGS sequence"/>
</dbReference>
<protein>
    <recommendedName>
        <fullName evidence="3">DUF3352 domain-containing protein</fullName>
    </recommendedName>
</protein>
<keyword evidence="2" id="KW-1185">Reference proteome</keyword>
<proteinExistence type="predicted"/>
<comment type="caution">
    <text evidence="1">The sequence shown here is derived from an EMBL/GenBank/DDBJ whole genome shotgun (WGS) entry which is preliminary data.</text>
</comment>
<accession>A0ABV1P242</accession>
<name>A0ABV1P242_9ACTN</name>
<evidence type="ECO:0000313" key="2">
    <source>
        <dbReference type="Proteomes" id="UP001482520"/>
    </source>
</evidence>
<evidence type="ECO:0008006" key="3">
    <source>
        <dbReference type="Google" id="ProtNLM"/>
    </source>
</evidence>
<evidence type="ECO:0000313" key="1">
    <source>
        <dbReference type="EMBL" id="MEQ7848804.1"/>
    </source>
</evidence>
<dbReference type="RefSeq" id="WP_193665293.1">
    <property type="nucleotide sequence ID" value="NZ_BAAAMM010000004.1"/>
</dbReference>
<organism evidence="1 2">
    <name type="scientific">Nocardioides kribbensis</name>
    <dbReference type="NCBI Taxonomy" id="305517"/>
    <lineage>
        <taxon>Bacteria</taxon>
        <taxon>Bacillati</taxon>
        <taxon>Actinomycetota</taxon>
        <taxon>Actinomycetes</taxon>
        <taxon>Propionibacteriales</taxon>
        <taxon>Nocardioidaceae</taxon>
        <taxon>Nocardioides</taxon>
    </lineage>
</organism>
<gene>
    <name evidence="1" type="ORF">V6R90_16090</name>
</gene>